<dbReference type="PIRSF" id="PIRSF036492">
    <property type="entry name" value="ALDH"/>
    <property type="match status" value="1"/>
</dbReference>
<dbReference type="InParanoid" id="A0A078BBJ4"/>
<dbReference type="EMBL" id="CCKQ01018660">
    <property type="protein sequence ID" value="CDW90637.1"/>
    <property type="molecule type" value="Genomic_DNA"/>
</dbReference>
<feature type="transmembrane region" description="Helical" evidence="4">
    <location>
        <begin position="445"/>
        <end position="465"/>
    </location>
</feature>
<evidence type="ECO:0000256" key="3">
    <source>
        <dbReference type="PIRNR" id="PIRNR036492"/>
    </source>
</evidence>
<accession>A0A078BBJ4</accession>
<evidence type="ECO:0000256" key="4">
    <source>
        <dbReference type="SAM" id="Phobius"/>
    </source>
</evidence>
<dbReference type="GO" id="GO:0005737">
    <property type="term" value="C:cytoplasm"/>
    <property type="evidence" value="ECO:0007669"/>
    <property type="project" value="TreeGrafter"/>
</dbReference>
<name>A0A078BBJ4_STYLE</name>
<dbReference type="InterPro" id="IPR016163">
    <property type="entry name" value="Ald_DH_C"/>
</dbReference>
<organism evidence="6 7">
    <name type="scientific">Stylonychia lemnae</name>
    <name type="common">Ciliate</name>
    <dbReference type="NCBI Taxonomy" id="5949"/>
    <lineage>
        <taxon>Eukaryota</taxon>
        <taxon>Sar</taxon>
        <taxon>Alveolata</taxon>
        <taxon>Ciliophora</taxon>
        <taxon>Intramacronucleata</taxon>
        <taxon>Spirotrichea</taxon>
        <taxon>Stichotrichia</taxon>
        <taxon>Sporadotrichida</taxon>
        <taxon>Oxytrichidae</taxon>
        <taxon>Stylonychinae</taxon>
        <taxon>Stylonychia</taxon>
    </lineage>
</organism>
<evidence type="ECO:0000259" key="5">
    <source>
        <dbReference type="Pfam" id="PF00171"/>
    </source>
</evidence>
<dbReference type="PANTHER" id="PTHR43570">
    <property type="entry name" value="ALDEHYDE DEHYDROGENASE"/>
    <property type="match status" value="1"/>
</dbReference>
<keyword evidence="2 3" id="KW-0560">Oxidoreductase</keyword>
<sequence>MGVTRNVEWRKNQLRQLKKGIQEMTFQMTEAVKKDLGKSAFVTCLTFLFESFQILQVIGLKQHQFIHFVKVVNLDTPLQFSPSSTKIIYEPLGVVLIYGSWNYPFVVTLKPLYQAIASGNCALIKPSELAPHSSAVIKLLVQRYLDESCYDVIEGGPEVAVEVQKHKFDLICFTGSSQKGKLVATGGKCPAVVDESANIDLAAAKISFARFNNSGQTCIATDYVLVHDSIQDIFIKALKNKLDYQYGYDQNGNPWMGKVVTEWHCERLQNLIETSQGEIVCGGKVKKDLKFVEPTIIVNPKSDSAIMEEEIFGPLLPVITYRNIDEVINFINQKDKPLALYYFGKYFRNENRDKLVRETSSGSFVQNDVLIHMLNHEFGFGGVGFSGYGRYGGYEGFKCWSNPKSVMYRPALNFKPLNSFSPPFDLQKQRLLRKLLKIKGSQTKVIGFTIAFLVIAIVAIIVGVLNQEIHSVIKDGCREILD</sequence>
<dbReference type="Proteomes" id="UP000039865">
    <property type="component" value="Unassembled WGS sequence"/>
</dbReference>
<feature type="domain" description="Aldehyde dehydrogenase" evidence="5">
    <location>
        <begin position="8"/>
        <end position="406"/>
    </location>
</feature>
<proteinExistence type="inferred from homology"/>
<dbReference type="InterPro" id="IPR012394">
    <property type="entry name" value="Aldehyde_DH_NAD(P)"/>
</dbReference>
<dbReference type="SUPFAM" id="SSF53720">
    <property type="entry name" value="ALDH-like"/>
    <property type="match status" value="1"/>
</dbReference>
<evidence type="ECO:0000256" key="2">
    <source>
        <dbReference type="ARBA" id="ARBA00023002"/>
    </source>
</evidence>
<dbReference type="PANTHER" id="PTHR43570:SF16">
    <property type="entry name" value="ALDEHYDE DEHYDROGENASE TYPE III, ISOFORM Q"/>
    <property type="match status" value="1"/>
</dbReference>
<dbReference type="InterPro" id="IPR016160">
    <property type="entry name" value="Ald_DH_CS_CYS"/>
</dbReference>
<dbReference type="Gene3D" id="3.40.605.10">
    <property type="entry name" value="Aldehyde Dehydrogenase, Chain A, domain 1"/>
    <property type="match status" value="1"/>
</dbReference>
<dbReference type="OMA" id="MKDQKVP"/>
<dbReference type="OrthoDB" id="440325at2759"/>
<reference evidence="6 7" key="1">
    <citation type="submission" date="2014-06" db="EMBL/GenBank/DDBJ databases">
        <authorList>
            <person name="Swart Estienne"/>
        </authorList>
    </citation>
    <scope>NUCLEOTIDE SEQUENCE [LARGE SCALE GENOMIC DNA]</scope>
    <source>
        <strain evidence="6 7">130c</strain>
    </source>
</reference>
<dbReference type="InterPro" id="IPR016161">
    <property type="entry name" value="Ald_DH/histidinol_DH"/>
</dbReference>
<protein>
    <recommendedName>
        <fullName evidence="3">Aldehyde dehydrogenase</fullName>
    </recommendedName>
</protein>
<evidence type="ECO:0000256" key="1">
    <source>
        <dbReference type="ARBA" id="ARBA00009986"/>
    </source>
</evidence>
<evidence type="ECO:0000313" key="7">
    <source>
        <dbReference type="Proteomes" id="UP000039865"/>
    </source>
</evidence>
<keyword evidence="4" id="KW-0812">Transmembrane</keyword>
<dbReference type="Gene3D" id="3.40.309.10">
    <property type="entry name" value="Aldehyde Dehydrogenase, Chain A, domain 2"/>
    <property type="match status" value="1"/>
</dbReference>
<dbReference type="GO" id="GO:0006081">
    <property type="term" value="P:aldehyde metabolic process"/>
    <property type="evidence" value="ECO:0007669"/>
    <property type="project" value="InterPro"/>
</dbReference>
<dbReference type="GO" id="GO:0004029">
    <property type="term" value="F:aldehyde dehydrogenase (NAD+) activity"/>
    <property type="evidence" value="ECO:0007669"/>
    <property type="project" value="TreeGrafter"/>
</dbReference>
<keyword evidence="4" id="KW-0472">Membrane</keyword>
<dbReference type="InterPro" id="IPR016162">
    <property type="entry name" value="Ald_DH_N"/>
</dbReference>
<dbReference type="Pfam" id="PF00171">
    <property type="entry name" value="Aldedh"/>
    <property type="match status" value="1"/>
</dbReference>
<dbReference type="AlphaFoldDB" id="A0A078BBJ4"/>
<dbReference type="PROSITE" id="PS00070">
    <property type="entry name" value="ALDEHYDE_DEHYDR_CYS"/>
    <property type="match status" value="1"/>
</dbReference>
<evidence type="ECO:0000313" key="6">
    <source>
        <dbReference type="EMBL" id="CDW90637.1"/>
    </source>
</evidence>
<comment type="similarity">
    <text evidence="1 3">Belongs to the aldehyde dehydrogenase family.</text>
</comment>
<keyword evidence="7" id="KW-1185">Reference proteome</keyword>
<dbReference type="FunFam" id="3.40.309.10:FF:000003">
    <property type="entry name" value="Aldehyde dehydrogenase"/>
    <property type="match status" value="1"/>
</dbReference>
<gene>
    <name evidence="6" type="primary">Contig9081.g9713</name>
    <name evidence="6" type="ORF">STYLEM_19782</name>
</gene>
<keyword evidence="4" id="KW-1133">Transmembrane helix</keyword>
<dbReference type="InterPro" id="IPR015590">
    <property type="entry name" value="Aldehyde_DH_dom"/>
</dbReference>